<evidence type="ECO:0000256" key="1">
    <source>
        <dbReference type="SAM" id="MobiDB-lite"/>
    </source>
</evidence>
<feature type="chain" id="PRO_5017977490" description="Cytochrome c domain-containing protein" evidence="2">
    <location>
        <begin position="27"/>
        <end position="614"/>
    </location>
</feature>
<dbReference type="EMBL" id="RJUK01000003">
    <property type="protein sequence ID" value="ROQ17964.1"/>
    <property type="molecule type" value="Genomic_DNA"/>
</dbReference>
<feature type="region of interest" description="Disordered" evidence="1">
    <location>
        <begin position="491"/>
        <end position="511"/>
    </location>
</feature>
<evidence type="ECO:0008006" key="5">
    <source>
        <dbReference type="Google" id="ProtNLM"/>
    </source>
</evidence>
<organism evidence="3 4">
    <name type="scientific">Marinimicrobium koreense</name>
    <dbReference type="NCBI Taxonomy" id="306545"/>
    <lineage>
        <taxon>Bacteria</taxon>
        <taxon>Pseudomonadati</taxon>
        <taxon>Pseudomonadota</taxon>
        <taxon>Gammaproteobacteria</taxon>
        <taxon>Cellvibrionales</taxon>
        <taxon>Cellvibrionaceae</taxon>
        <taxon>Marinimicrobium</taxon>
    </lineage>
</organism>
<keyword evidence="4" id="KW-1185">Reference proteome</keyword>
<comment type="caution">
    <text evidence="3">The sequence shown here is derived from an EMBL/GenBank/DDBJ whole genome shotgun (WGS) entry which is preliminary data.</text>
</comment>
<evidence type="ECO:0000313" key="4">
    <source>
        <dbReference type="Proteomes" id="UP000273643"/>
    </source>
</evidence>
<sequence>MKRTFSHTFVTITICTLVGFSAFTQAQKSDDNSIRNPKPTELWLIPMNKGEAVVATRFPHQKPGTEVAIVLGDERIVLNDRGENGDEKPKDGIFSTATKFDSEQFVEANRIFAEVNLERKRTLFTPGGRESIGVQTVSVKGEHMIIEQHLAEKPRQFVLPLSLDAIEFRRPIELPVLGPELGLPFKPARATSVDASESLMITRLDVVNDPDRTWFCESTNQPPNGNPMGEWTFWQLMAQINNGQTSTSDFIKKMFDHWNSNQLINNHIVNARPHVYQDIIEQWEIRSGGSGAALQPEHSPFKLLGIVLRADLRGPSSVYGGGDAGEGRFVFSLHDGNCNSMGKTLILEYRVPINSCQATKEWAQAWIDLDGSSNYNSDLASLTEVFASAGAAPSSPNGSAISQVRTNEFLPLSPLWEMREFRLPDGGGLLQQTTVKQEPLMAHNNTTVLADYVNLNWIELINHTHTIPDNFAGHNDFLAGSAPTPQLWNAPASALNVPANPPPSNPGASNEDEALQGLAVNTCSGCHQIETGTNFAHLHYNTQPGQEAILSGFLTGITLPDPRNGAIMREFNDLERREEDLLDAASQACPSIGVLPGNVLVHELTRAPALNAVH</sequence>
<proteinExistence type="predicted"/>
<gene>
    <name evidence="3" type="ORF">EDC38_2936</name>
</gene>
<protein>
    <recommendedName>
        <fullName evidence="5">Cytochrome c domain-containing protein</fullName>
    </recommendedName>
</protein>
<evidence type="ECO:0000256" key="2">
    <source>
        <dbReference type="SAM" id="SignalP"/>
    </source>
</evidence>
<name>A0A3N1NDI0_9GAMM</name>
<reference evidence="3 4" key="1">
    <citation type="submission" date="2018-11" db="EMBL/GenBank/DDBJ databases">
        <title>Genomic Encyclopedia of Type Strains, Phase IV (KMG-IV): sequencing the most valuable type-strain genomes for metagenomic binning, comparative biology and taxonomic classification.</title>
        <authorList>
            <person name="Goeker M."/>
        </authorList>
    </citation>
    <scope>NUCLEOTIDE SEQUENCE [LARGE SCALE GENOMIC DNA]</scope>
    <source>
        <strain evidence="3 4">DSM 16974</strain>
    </source>
</reference>
<evidence type="ECO:0000313" key="3">
    <source>
        <dbReference type="EMBL" id="ROQ17964.1"/>
    </source>
</evidence>
<keyword evidence="2" id="KW-0732">Signal</keyword>
<dbReference type="Proteomes" id="UP000273643">
    <property type="component" value="Unassembled WGS sequence"/>
</dbReference>
<dbReference type="AlphaFoldDB" id="A0A3N1NDI0"/>
<feature type="signal peptide" evidence="2">
    <location>
        <begin position="1"/>
        <end position="26"/>
    </location>
</feature>
<accession>A0A3N1NDI0</accession>